<dbReference type="InterPro" id="IPR036397">
    <property type="entry name" value="RNaseH_sf"/>
</dbReference>
<evidence type="ECO:0000259" key="1">
    <source>
        <dbReference type="Pfam" id="PF13358"/>
    </source>
</evidence>
<sequence length="145" mass="16987">MDAEFYRDHVLRDSLLPFVKNKFPDGHRFVQDNDPKHKSKKAQEFIDNNDIDWIKEWPSESCDLNPIEMVWNMLKQRISKRNPTTKEELVTYCNEFWTNDLTQDKCIAFIDHIYKVVPVIISVGGRASGDIPNVVFRESSRGKSI</sequence>
<dbReference type="AlphaFoldDB" id="A0AAN8K5P3"/>
<organism evidence="2 3">
    <name type="scientific">Patella caerulea</name>
    <name type="common">Rayed Mediterranean limpet</name>
    <dbReference type="NCBI Taxonomy" id="87958"/>
    <lineage>
        <taxon>Eukaryota</taxon>
        <taxon>Metazoa</taxon>
        <taxon>Spiralia</taxon>
        <taxon>Lophotrochozoa</taxon>
        <taxon>Mollusca</taxon>
        <taxon>Gastropoda</taxon>
        <taxon>Patellogastropoda</taxon>
        <taxon>Patelloidea</taxon>
        <taxon>Patellidae</taxon>
        <taxon>Patella</taxon>
    </lineage>
</organism>
<proteinExistence type="predicted"/>
<keyword evidence="3" id="KW-1185">Reference proteome</keyword>
<feature type="domain" description="Tc1-like transposase DDE" evidence="1">
    <location>
        <begin position="22"/>
        <end position="89"/>
    </location>
</feature>
<dbReference type="Pfam" id="PF13358">
    <property type="entry name" value="DDE_3"/>
    <property type="match status" value="1"/>
</dbReference>
<evidence type="ECO:0000313" key="3">
    <source>
        <dbReference type="Proteomes" id="UP001347796"/>
    </source>
</evidence>
<reference evidence="2 3" key="1">
    <citation type="submission" date="2024-01" db="EMBL/GenBank/DDBJ databases">
        <title>The genome of the rayed Mediterranean limpet Patella caerulea (Linnaeus, 1758).</title>
        <authorList>
            <person name="Anh-Thu Weber A."/>
            <person name="Halstead-Nussloch G."/>
        </authorList>
    </citation>
    <scope>NUCLEOTIDE SEQUENCE [LARGE SCALE GENOMIC DNA]</scope>
    <source>
        <strain evidence="2">AATW-2023a</strain>
        <tissue evidence="2">Whole specimen</tissue>
    </source>
</reference>
<dbReference type="Proteomes" id="UP001347796">
    <property type="component" value="Unassembled WGS sequence"/>
</dbReference>
<dbReference type="GO" id="GO:0003676">
    <property type="term" value="F:nucleic acid binding"/>
    <property type="evidence" value="ECO:0007669"/>
    <property type="project" value="InterPro"/>
</dbReference>
<dbReference type="InterPro" id="IPR038717">
    <property type="entry name" value="Tc1-like_DDE_dom"/>
</dbReference>
<comment type="caution">
    <text evidence="2">The sequence shown here is derived from an EMBL/GenBank/DDBJ whole genome shotgun (WGS) entry which is preliminary data.</text>
</comment>
<accession>A0AAN8K5P3</accession>
<evidence type="ECO:0000313" key="2">
    <source>
        <dbReference type="EMBL" id="KAK6188807.1"/>
    </source>
</evidence>
<dbReference type="EMBL" id="JAZGQO010000003">
    <property type="protein sequence ID" value="KAK6188807.1"/>
    <property type="molecule type" value="Genomic_DNA"/>
</dbReference>
<gene>
    <name evidence="2" type="ORF">SNE40_004908</name>
</gene>
<name>A0AAN8K5P3_PATCE</name>
<dbReference type="Gene3D" id="3.30.420.10">
    <property type="entry name" value="Ribonuclease H-like superfamily/Ribonuclease H"/>
    <property type="match status" value="1"/>
</dbReference>
<protein>
    <recommendedName>
        <fullName evidence="1">Tc1-like transposase DDE domain-containing protein</fullName>
    </recommendedName>
</protein>